<dbReference type="PANTHER" id="PTHR43280:SF28">
    <property type="entry name" value="HTH-TYPE TRANSCRIPTIONAL ACTIVATOR RHAS"/>
    <property type="match status" value="1"/>
</dbReference>
<dbReference type="Gene3D" id="1.10.10.60">
    <property type="entry name" value="Homeodomain-like"/>
    <property type="match status" value="2"/>
</dbReference>
<dbReference type="RefSeq" id="WP_162359424.1">
    <property type="nucleotide sequence ID" value="NZ_CP048209.1"/>
</dbReference>
<dbReference type="SUPFAM" id="SSF52172">
    <property type="entry name" value="CheY-like"/>
    <property type="match status" value="1"/>
</dbReference>
<feature type="modified residue" description="4-aspartylphosphate" evidence="4">
    <location>
        <position position="56"/>
    </location>
</feature>
<dbReference type="Pfam" id="PF12833">
    <property type="entry name" value="HTH_18"/>
    <property type="match status" value="1"/>
</dbReference>
<dbReference type="InterPro" id="IPR018062">
    <property type="entry name" value="HTH_AraC-typ_CS"/>
</dbReference>
<dbReference type="InterPro" id="IPR041522">
    <property type="entry name" value="CdaR_GGDEF"/>
</dbReference>
<dbReference type="GO" id="GO:0003700">
    <property type="term" value="F:DNA-binding transcription factor activity"/>
    <property type="evidence" value="ECO:0007669"/>
    <property type="project" value="InterPro"/>
</dbReference>
<dbReference type="Pfam" id="PF17853">
    <property type="entry name" value="GGDEF_2"/>
    <property type="match status" value="1"/>
</dbReference>
<keyword evidence="8" id="KW-1185">Reference proteome</keyword>
<dbReference type="InterPro" id="IPR018060">
    <property type="entry name" value="HTH_AraC"/>
</dbReference>
<keyword evidence="1" id="KW-0805">Transcription regulation</keyword>
<accession>A0A6C0G5P9</accession>
<protein>
    <submittedName>
        <fullName evidence="7">Response regulator</fullName>
    </submittedName>
</protein>
<evidence type="ECO:0000256" key="4">
    <source>
        <dbReference type="PROSITE-ProRule" id="PRU00169"/>
    </source>
</evidence>
<feature type="domain" description="HTH araC/xylS-type" evidence="5">
    <location>
        <begin position="436"/>
        <end position="534"/>
    </location>
</feature>
<keyword evidence="3" id="KW-0804">Transcription</keyword>
<dbReference type="PROSITE" id="PS50110">
    <property type="entry name" value="RESPONSE_REGULATORY"/>
    <property type="match status" value="1"/>
</dbReference>
<evidence type="ECO:0000313" key="7">
    <source>
        <dbReference type="EMBL" id="QHT62994.1"/>
    </source>
</evidence>
<evidence type="ECO:0000256" key="1">
    <source>
        <dbReference type="ARBA" id="ARBA00023015"/>
    </source>
</evidence>
<dbReference type="AlphaFoldDB" id="A0A6C0G5P9"/>
<dbReference type="CDD" id="cd17536">
    <property type="entry name" value="REC_YesN-like"/>
    <property type="match status" value="1"/>
</dbReference>
<dbReference type="SMART" id="SM00342">
    <property type="entry name" value="HTH_ARAC"/>
    <property type="match status" value="1"/>
</dbReference>
<dbReference type="SUPFAM" id="SSF46689">
    <property type="entry name" value="Homeodomain-like"/>
    <property type="match status" value="2"/>
</dbReference>
<dbReference type="GO" id="GO:0043565">
    <property type="term" value="F:sequence-specific DNA binding"/>
    <property type="evidence" value="ECO:0007669"/>
    <property type="project" value="InterPro"/>
</dbReference>
<evidence type="ECO:0000259" key="5">
    <source>
        <dbReference type="PROSITE" id="PS01124"/>
    </source>
</evidence>
<dbReference type="InterPro" id="IPR011006">
    <property type="entry name" value="CheY-like_superfamily"/>
</dbReference>
<proteinExistence type="predicted"/>
<dbReference type="PANTHER" id="PTHR43280">
    <property type="entry name" value="ARAC-FAMILY TRANSCRIPTIONAL REGULATOR"/>
    <property type="match status" value="1"/>
</dbReference>
<organism evidence="7 8">
    <name type="scientific">Paenibacillus lycopersici</name>
    <dbReference type="NCBI Taxonomy" id="2704462"/>
    <lineage>
        <taxon>Bacteria</taxon>
        <taxon>Bacillati</taxon>
        <taxon>Bacillota</taxon>
        <taxon>Bacilli</taxon>
        <taxon>Bacillales</taxon>
        <taxon>Paenibacillaceae</taxon>
        <taxon>Paenibacillus</taxon>
    </lineage>
</organism>
<keyword evidence="2" id="KW-0238">DNA-binding</keyword>
<keyword evidence="4" id="KW-0597">Phosphoprotein</keyword>
<dbReference type="PRINTS" id="PR00032">
    <property type="entry name" value="HTHARAC"/>
</dbReference>
<dbReference type="KEGG" id="plyc:GXP70_25530"/>
<dbReference type="PROSITE" id="PS00041">
    <property type="entry name" value="HTH_ARAC_FAMILY_1"/>
    <property type="match status" value="1"/>
</dbReference>
<feature type="domain" description="Response regulatory" evidence="6">
    <location>
        <begin position="4"/>
        <end position="121"/>
    </location>
</feature>
<name>A0A6C0G5P9_9BACL</name>
<dbReference type="GO" id="GO:0000160">
    <property type="term" value="P:phosphorelay signal transduction system"/>
    <property type="evidence" value="ECO:0007669"/>
    <property type="project" value="InterPro"/>
</dbReference>
<dbReference type="InterPro" id="IPR020449">
    <property type="entry name" value="Tscrpt_reg_AraC-type_HTH"/>
</dbReference>
<dbReference type="Pfam" id="PF00072">
    <property type="entry name" value="Response_reg"/>
    <property type="match status" value="1"/>
</dbReference>
<dbReference type="EMBL" id="CP048209">
    <property type="protein sequence ID" value="QHT62994.1"/>
    <property type="molecule type" value="Genomic_DNA"/>
</dbReference>
<dbReference type="Gene3D" id="3.40.50.2300">
    <property type="match status" value="1"/>
</dbReference>
<dbReference type="PROSITE" id="PS01124">
    <property type="entry name" value="HTH_ARAC_FAMILY_2"/>
    <property type="match status" value="1"/>
</dbReference>
<reference evidence="7 8" key="1">
    <citation type="submission" date="2020-01" db="EMBL/GenBank/DDBJ databases">
        <title>Paenibacillus sp. nov., isolated from tomato rhizosphere.</title>
        <authorList>
            <person name="Weon H.-Y."/>
            <person name="Lee S.A."/>
        </authorList>
    </citation>
    <scope>NUCLEOTIDE SEQUENCE [LARGE SCALE GENOMIC DNA]</scope>
    <source>
        <strain evidence="7 8">12200R-189</strain>
    </source>
</reference>
<dbReference type="SMART" id="SM00448">
    <property type="entry name" value="REC"/>
    <property type="match status" value="1"/>
</dbReference>
<dbReference type="InterPro" id="IPR009057">
    <property type="entry name" value="Homeodomain-like_sf"/>
</dbReference>
<evidence type="ECO:0000256" key="3">
    <source>
        <dbReference type="ARBA" id="ARBA00023163"/>
    </source>
</evidence>
<gene>
    <name evidence="7" type="ORF">GXP70_25530</name>
</gene>
<dbReference type="Proteomes" id="UP000476064">
    <property type="component" value="Chromosome"/>
</dbReference>
<evidence type="ECO:0000313" key="8">
    <source>
        <dbReference type="Proteomes" id="UP000476064"/>
    </source>
</evidence>
<evidence type="ECO:0000259" key="6">
    <source>
        <dbReference type="PROSITE" id="PS50110"/>
    </source>
</evidence>
<evidence type="ECO:0000256" key="2">
    <source>
        <dbReference type="ARBA" id="ARBA00023125"/>
    </source>
</evidence>
<dbReference type="InterPro" id="IPR001789">
    <property type="entry name" value="Sig_transdc_resp-reg_receiver"/>
</dbReference>
<sequence>MDIKVFVVDDEERQRNSIIKHVDWARYQMRVTGDFEDAEQAIGRAGQEPPDLLITDIRMLGMDGLELAARMRTINPRMRVIMVTGYEEFEYAKTALDLGVDAFLVKPILFEELTAILERVFEAERLELSKSREELRIKAQLDTFKPIAREQFLQELLHGLILGDEAIRAHADALGMFVPEGLRRVLVIVMDADPDSPLAKEEQVRLAQRMLNDAACAICGSLLEEKTMTQRGNIVLILRETEADGGFERETERILQRLGREAGSIHSCTVSIGAGPAVRSPGQLSESFRLAQRAVNQRLLGSSERTFSWQMLQEQSDHLHKSPDELMGDFLEVLGAGDSQNSLSLLGELIRSIAGNPHIQGANLRGLCLRLISGANRIGAEIGDVNRHLGSEQQLWERVLDCREEPELLQETVRIVTGLCGFIAERKKSPTQVVVQRALEWMNAHYKDNLSLRSVADSVYLSPNYLGALFRTELGVSFTEQLIHIRIGKAKELLQDPRLKLYEVAESVGYQNIGYFTSVFKRITGFSPKEYRAFHGVAG</sequence>